<dbReference type="Pfam" id="PF01569">
    <property type="entry name" value="PAP2"/>
    <property type="match status" value="1"/>
</dbReference>
<name>A0AAJ2VDE1_DELAC</name>
<dbReference type="InterPro" id="IPR036938">
    <property type="entry name" value="PAP2/HPO_sf"/>
</dbReference>
<feature type="domain" description="Phosphatidic acid phosphatase type 2/haloperoxidase" evidence="2">
    <location>
        <begin position="101"/>
        <end position="230"/>
    </location>
</feature>
<feature type="transmembrane region" description="Helical" evidence="1">
    <location>
        <begin position="71"/>
        <end position="88"/>
    </location>
</feature>
<dbReference type="RefSeq" id="WP_319074023.1">
    <property type="nucleotide sequence ID" value="NZ_JAWWMZ010000004.1"/>
</dbReference>
<accession>A0AAJ2VDE1</accession>
<evidence type="ECO:0000313" key="3">
    <source>
        <dbReference type="EMBL" id="MDX4954747.1"/>
    </source>
</evidence>
<reference evidence="3" key="1">
    <citation type="submission" date="2023-11" db="EMBL/GenBank/DDBJ databases">
        <title>Identification and selenium tolerance of Delftia acidovorans R3-25.</title>
        <authorList>
            <person name="Zhang S."/>
            <person name="Liu Y."/>
            <person name="Guo Y."/>
        </authorList>
    </citation>
    <scope>NUCLEOTIDE SEQUENCE</scope>
    <source>
        <strain evidence="3">R3-25</strain>
    </source>
</reference>
<organism evidence="3 4">
    <name type="scientific">Delftia acidovorans</name>
    <name type="common">Pseudomonas acidovorans</name>
    <name type="synonym">Comamonas acidovorans</name>
    <dbReference type="NCBI Taxonomy" id="80866"/>
    <lineage>
        <taxon>Bacteria</taxon>
        <taxon>Pseudomonadati</taxon>
        <taxon>Pseudomonadota</taxon>
        <taxon>Betaproteobacteria</taxon>
        <taxon>Burkholderiales</taxon>
        <taxon>Comamonadaceae</taxon>
        <taxon>Delftia</taxon>
    </lineage>
</organism>
<sequence length="238" mass="27081">MNEKEFGFNKPFFLTHMVLPILPIIAISYILMIAGGDFWLTTRIYKYQGYEWRLTDHWIASNILHKGGKNISLTALLILIAIICFSFFKVGSFFRTWRFPLIYLSSSVLLCVFSIGILKTVTNMDCPWSLAAFGGDRPFVGLFEHRPSSIGRGNCFPAGHASAGYAWIGLYFFFLMSKPLFRWRGLAIGITLGLIFGLTQQLRGAHFISHDLWSLAICWYISALTYIAFSLKTQYRVG</sequence>
<dbReference type="Proteomes" id="UP001287445">
    <property type="component" value="Unassembled WGS sequence"/>
</dbReference>
<feature type="transmembrane region" description="Helical" evidence="1">
    <location>
        <begin position="12"/>
        <end position="34"/>
    </location>
</feature>
<proteinExistence type="predicted"/>
<dbReference type="InterPro" id="IPR000326">
    <property type="entry name" value="PAP2/HPO"/>
</dbReference>
<evidence type="ECO:0000313" key="4">
    <source>
        <dbReference type="Proteomes" id="UP001287445"/>
    </source>
</evidence>
<dbReference type="EMBL" id="JAWWMZ010000004">
    <property type="protein sequence ID" value="MDX4954747.1"/>
    <property type="molecule type" value="Genomic_DNA"/>
</dbReference>
<keyword evidence="1" id="KW-1133">Transmembrane helix</keyword>
<dbReference type="SUPFAM" id="SSF48317">
    <property type="entry name" value="Acid phosphatase/Vanadium-dependent haloperoxidase"/>
    <property type="match status" value="1"/>
</dbReference>
<comment type="caution">
    <text evidence="3">The sequence shown here is derived from an EMBL/GenBank/DDBJ whole genome shotgun (WGS) entry which is preliminary data.</text>
</comment>
<dbReference type="AlphaFoldDB" id="A0AAJ2VDE1"/>
<keyword evidence="1" id="KW-0472">Membrane</keyword>
<gene>
    <name evidence="3" type="ORF">SGN30_15130</name>
</gene>
<keyword evidence="1" id="KW-0812">Transmembrane</keyword>
<feature type="transmembrane region" description="Helical" evidence="1">
    <location>
        <begin position="100"/>
        <end position="118"/>
    </location>
</feature>
<feature type="transmembrane region" description="Helical" evidence="1">
    <location>
        <begin position="212"/>
        <end position="231"/>
    </location>
</feature>
<feature type="transmembrane region" description="Helical" evidence="1">
    <location>
        <begin position="158"/>
        <end position="176"/>
    </location>
</feature>
<evidence type="ECO:0000256" key="1">
    <source>
        <dbReference type="SAM" id="Phobius"/>
    </source>
</evidence>
<evidence type="ECO:0000259" key="2">
    <source>
        <dbReference type="Pfam" id="PF01569"/>
    </source>
</evidence>
<protein>
    <submittedName>
        <fullName evidence="3">Phosphatase PAP2 family protein</fullName>
    </submittedName>
</protein>
<feature type="transmembrane region" description="Helical" evidence="1">
    <location>
        <begin position="183"/>
        <end position="200"/>
    </location>
</feature>
<dbReference type="CDD" id="cd03396">
    <property type="entry name" value="PAP2_like_6"/>
    <property type="match status" value="1"/>
</dbReference>